<name>A0A679FFB5_9CAUD</name>
<dbReference type="EMBL" id="LC519601">
    <property type="protein sequence ID" value="BBU72725.1"/>
    <property type="molecule type" value="Genomic_DNA"/>
</dbReference>
<sequence length="139" mass="15988">MDELQDYELNKSGIPNVGQFGWTSTDLTGVTDMMVWVLESQKAAKSASDDAQVCQDISKNISDIETVFNSKIDEVDMKIALLNQTISNLQPQLDSFSKKYDDFNVKYSDFLFKYDQFLQKLQEFLDKLDEDFPEGFPEQ</sequence>
<accession>A0A679FFB5</accession>
<dbReference type="GeneID" id="55603513"/>
<dbReference type="RefSeq" id="YP_009833458.1">
    <property type="nucleotide sequence ID" value="NC_048664.1"/>
</dbReference>
<dbReference type="Proteomes" id="UP000479051">
    <property type="component" value="Segment"/>
</dbReference>
<keyword evidence="2" id="KW-1185">Reference proteome</keyword>
<evidence type="ECO:0000313" key="2">
    <source>
        <dbReference type="Proteomes" id="UP000479051"/>
    </source>
</evidence>
<proteinExistence type="predicted"/>
<evidence type="ECO:0000313" key="1">
    <source>
        <dbReference type="EMBL" id="BBU72725.1"/>
    </source>
</evidence>
<dbReference type="KEGG" id="vg:55603513"/>
<reference evidence="1 2" key="1">
    <citation type="submission" date="2020-01" db="EMBL/GenBank/DDBJ databases">
        <title>Isolation, characterization and genomic analysis of a lytic bacteriophage vB_CsaP_009 infecting Cronobacter.</title>
        <authorList>
            <person name="Soleimani-Delfan A."/>
            <person name="Shahin K."/>
            <person name="Barazandeh M."/>
            <person name="Komijani M."/>
        </authorList>
    </citation>
    <scope>NUCLEOTIDE SEQUENCE [LARGE SCALE GENOMIC DNA]</scope>
</reference>
<organism evidence="1 2">
    <name type="scientific">Cronobacter phage vB_CsaP_009</name>
    <dbReference type="NCBI Taxonomy" id="2699738"/>
    <lineage>
        <taxon>Viruses</taxon>
        <taxon>Duplodnaviria</taxon>
        <taxon>Heunggongvirae</taxon>
        <taxon>Uroviricota</taxon>
        <taxon>Caudoviricetes</taxon>
        <taxon>Grimontviridae</taxon>
        <taxon>Privateervirus</taxon>
        <taxon>Privateervirus pv009</taxon>
    </lineage>
</organism>
<protein>
    <submittedName>
        <fullName evidence="1">Uncharacterized protein</fullName>
    </submittedName>
</protein>